<evidence type="ECO:0000313" key="2">
    <source>
        <dbReference type="Proteomes" id="UP001060215"/>
    </source>
</evidence>
<organism evidence="1 2">
    <name type="scientific">Camellia lanceoleosa</name>
    <dbReference type="NCBI Taxonomy" id="1840588"/>
    <lineage>
        <taxon>Eukaryota</taxon>
        <taxon>Viridiplantae</taxon>
        <taxon>Streptophyta</taxon>
        <taxon>Embryophyta</taxon>
        <taxon>Tracheophyta</taxon>
        <taxon>Spermatophyta</taxon>
        <taxon>Magnoliopsida</taxon>
        <taxon>eudicotyledons</taxon>
        <taxon>Gunneridae</taxon>
        <taxon>Pentapetalae</taxon>
        <taxon>asterids</taxon>
        <taxon>Ericales</taxon>
        <taxon>Theaceae</taxon>
        <taxon>Camellia</taxon>
    </lineage>
</organism>
<reference evidence="1 2" key="1">
    <citation type="journal article" date="2022" name="Plant J.">
        <title>Chromosome-level genome of Camellia lanceoleosa provides a valuable resource for understanding genome evolution and self-incompatibility.</title>
        <authorList>
            <person name="Gong W."/>
            <person name="Xiao S."/>
            <person name="Wang L."/>
            <person name="Liao Z."/>
            <person name="Chang Y."/>
            <person name="Mo W."/>
            <person name="Hu G."/>
            <person name="Li W."/>
            <person name="Zhao G."/>
            <person name="Zhu H."/>
            <person name="Hu X."/>
            <person name="Ji K."/>
            <person name="Xiang X."/>
            <person name="Song Q."/>
            <person name="Yuan D."/>
            <person name="Jin S."/>
            <person name="Zhang L."/>
        </authorList>
    </citation>
    <scope>NUCLEOTIDE SEQUENCE [LARGE SCALE GENOMIC DNA]</scope>
    <source>
        <strain evidence="1">SQ_2022a</strain>
    </source>
</reference>
<comment type="caution">
    <text evidence="1">The sequence shown here is derived from an EMBL/GenBank/DDBJ whole genome shotgun (WGS) entry which is preliminary data.</text>
</comment>
<protein>
    <submittedName>
        <fullName evidence="1">Pleiotropic drug resistance protein 3</fullName>
    </submittedName>
</protein>
<name>A0ACC0ISU8_9ERIC</name>
<evidence type="ECO:0000313" key="1">
    <source>
        <dbReference type="EMBL" id="KAI8027206.1"/>
    </source>
</evidence>
<keyword evidence="2" id="KW-1185">Reference proteome</keyword>
<proteinExistence type="predicted"/>
<accession>A0ACC0ISU8</accession>
<sequence>MAQLVGDDEIESLRIELAEIGRSLRSSFQRHASSFRNISDIMIEASKREKQAGIVPDPDIDAYMKGSNLRNLECYPIRNQSLCIYTAFCRFYSGLHICADTLSGDAMRRGEMIVGPTKALFMDEISNGLDSFTTYQIVACLQQLTHIADATVLVALLQPAPETFDLFDDIILMTEGKIVLGICNPSHHSQGSSFNVGNFSLETSVTYYVIGYSPEAGSLYSNLVEVGILDFPDDICWSYVSLSVIFLSFLDNMIFYPFMTLTENTTIGQETLESRGLHFHGYLFLISLGALLGFIIIFNIGFTLSLTFLNSPGSRAIISNEKLSQIQGSEDSSGAANAEVKSMDSPNTTTKSHRGQVVLPFEPLTLVFQDVQYNVDTPDAMRERGFTPKKKIKKKSNFFVILQLEEKLVALLKEILELERFLRFRRRLLGFRVTVSKPTYILHKLQLKNQWLILLGCEFVKEVLEIIELDEIKDCLVGMPGVSGLSTEQRKRLTISMELVANPSIIFMDEPTTGLDAKAAAIVMQAMKNVAETGRTIVCTIHQPSIDIFEAFDEV</sequence>
<gene>
    <name evidence="1" type="ORF">LOK49_LG02G02758</name>
</gene>
<dbReference type="EMBL" id="CM045760">
    <property type="protein sequence ID" value="KAI8027206.1"/>
    <property type="molecule type" value="Genomic_DNA"/>
</dbReference>
<dbReference type="Proteomes" id="UP001060215">
    <property type="component" value="Chromosome 3"/>
</dbReference>